<dbReference type="GO" id="GO:0070773">
    <property type="term" value="F:protein-N-terminal glutamine amidohydrolase activity"/>
    <property type="evidence" value="ECO:0007669"/>
    <property type="project" value="EnsemblFungi"/>
</dbReference>
<dbReference type="Gene3D" id="3.60.110.10">
    <property type="entry name" value="Carbon-nitrogen hydrolase"/>
    <property type="match status" value="1"/>
</dbReference>
<dbReference type="PANTHER" id="PTHR11750">
    <property type="entry name" value="PROTEIN N-TERMINAL AMIDASE"/>
    <property type="match status" value="1"/>
</dbReference>
<gene>
    <name evidence="2" type="primary">NTA1</name>
    <name evidence="2" type="ORF">AWJ20_5307</name>
</gene>
<keyword evidence="3" id="KW-1185">Reference proteome</keyword>
<feature type="domain" description="CN hydrolase" evidence="1">
    <location>
        <begin position="20"/>
        <end position="329"/>
    </location>
</feature>
<dbReference type="GeneID" id="30037534"/>
<dbReference type="Proteomes" id="UP000189580">
    <property type="component" value="Chromosome d"/>
</dbReference>
<dbReference type="PANTHER" id="PTHR11750:SF26">
    <property type="entry name" value="PROTEIN N-TERMINAL AMIDASE"/>
    <property type="match status" value="1"/>
</dbReference>
<sequence>MQSRRKINLFHVRGMLSRKLNVAVLQLNPRIGQVSANIERANRILRNHGFLNETGQPNRRPLDLLILPELAFTGYNFKSRDHITPYLEPTSSGVSSKWAMDISKSLNCHTLVGYPELCSKSNNIYNSAAMFSPSGKVLFNYRKSFLYSADVDWGCSESPDGFQSYTPEFESVALKGLKVQVGICMDLNPYKFEAPFEKFEFANSALENDVSLILCPMAWLNSESPSLQTSDEAKQLKKKQLEHEMDPLEPDVSTLNYWFVRMNPFIKSPPKRKIAFVTCNRSGWEDDILYAGSSQISVFDPALASKNYISFYSTLGQLEEDLIYQEIDVEPQPGSDSPVS</sequence>
<dbReference type="OrthoDB" id="201515at2759"/>
<name>A0A167EQ98_9ASCO</name>
<dbReference type="EMBL" id="CP014502">
    <property type="protein sequence ID" value="ANB14338.1"/>
    <property type="molecule type" value="Genomic_DNA"/>
</dbReference>
<dbReference type="KEGG" id="slb:AWJ20_5307"/>
<dbReference type="RefSeq" id="XP_018736815.1">
    <property type="nucleotide sequence ID" value="XM_018882439.1"/>
</dbReference>
<organism evidence="2 3">
    <name type="scientific">Sugiyamaella lignohabitans</name>
    <dbReference type="NCBI Taxonomy" id="796027"/>
    <lineage>
        <taxon>Eukaryota</taxon>
        <taxon>Fungi</taxon>
        <taxon>Dikarya</taxon>
        <taxon>Ascomycota</taxon>
        <taxon>Saccharomycotina</taxon>
        <taxon>Dipodascomycetes</taxon>
        <taxon>Dipodascales</taxon>
        <taxon>Trichomonascaceae</taxon>
        <taxon>Sugiyamaella</taxon>
    </lineage>
</organism>
<proteinExistence type="predicted"/>
<accession>A0A167EQ98</accession>
<dbReference type="AlphaFoldDB" id="A0A167EQ98"/>
<dbReference type="PROSITE" id="PS50263">
    <property type="entry name" value="CN_HYDROLASE"/>
    <property type="match status" value="1"/>
</dbReference>
<dbReference type="InterPro" id="IPR039703">
    <property type="entry name" value="Nta1"/>
</dbReference>
<dbReference type="Pfam" id="PF00795">
    <property type="entry name" value="CN_hydrolase"/>
    <property type="match status" value="1"/>
</dbReference>
<dbReference type="SUPFAM" id="SSF56317">
    <property type="entry name" value="Carbon-nitrogen hydrolase"/>
    <property type="match status" value="1"/>
</dbReference>
<dbReference type="GO" id="GO:0008418">
    <property type="term" value="F:protein-N-terminal asparagine amidohydrolase activity"/>
    <property type="evidence" value="ECO:0007669"/>
    <property type="project" value="EnsemblFungi"/>
</dbReference>
<dbReference type="InterPro" id="IPR003010">
    <property type="entry name" value="C-N_Hydrolase"/>
</dbReference>
<evidence type="ECO:0000313" key="3">
    <source>
        <dbReference type="Proteomes" id="UP000189580"/>
    </source>
</evidence>
<dbReference type="InterPro" id="IPR036526">
    <property type="entry name" value="C-N_Hydrolase_sf"/>
</dbReference>
<evidence type="ECO:0000259" key="1">
    <source>
        <dbReference type="PROSITE" id="PS50263"/>
    </source>
</evidence>
<reference evidence="2 3" key="1">
    <citation type="submission" date="2016-02" db="EMBL/GenBank/DDBJ databases">
        <title>Complete genome sequence and transcriptome regulation of the pentose utilising yeast Sugiyamaella lignohabitans.</title>
        <authorList>
            <person name="Bellasio M."/>
            <person name="Peymann A."/>
            <person name="Valli M."/>
            <person name="Sipitzky M."/>
            <person name="Graf A."/>
            <person name="Sauer M."/>
            <person name="Marx H."/>
            <person name="Mattanovich D."/>
        </authorList>
    </citation>
    <scope>NUCLEOTIDE SEQUENCE [LARGE SCALE GENOMIC DNA]</scope>
    <source>
        <strain evidence="2 3">CBS 10342</strain>
    </source>
</reference>
<evidence type="ECO:0000313" key="2">
    <source>
        <dbReference type="EMBL" id="ANB14338.1"/>
    </source>
</evidence>
<dbReference type="GO" id="GO:0030163">
    <property type="term" value="P:protein catabolic process"/>
    <property type="evidence" value="ECO:0007669"/>
    <property type="project" value="EnsemblFungi"/>
</dbReference>
<protein>
    <submittedName>
        <fullName evidence="2">Nta1p</fullName>
    </submittedName>
</protein>